<organism evidence="3 4">
    <name type="scientific">Terrimonas ginsenosidimutans</name>
    <dbReference type="NCBI Taxonomy" id="2908004"/>
    <lineage>
        <taxon>Bacteria</taxon>
        <taxon>Pseudomonadati</taxon>
        <taxon>Bacteroidota</taxon>
        <taxon>Chitinophagia</taxon>
        <taxon>Chitinophagales</taxon>
        <taxon>Chitinophagaceae</taxon>
        <taxon>Terrimonas</taxon>
    </lineage>
</organism>
<dbReference type="PRINTS" id="PR00111">
    <property type="entry name" value="ABHYDROLASE"/>
</dbReference>
<dbReference type="Pfam" id="PF12697">
    <property type="entry name" value="Abhydrolase_6"/>
    <property type="match status" value="1"/>
</dbReference>
<keyword evidence="4" id="KW-1185">Reference proteome</keyword>
<dbReference type="GO" id="GO:0016787">
    <property type="term" value="F:hydrolase activity"/>
    <property type="evidence" value="ECO:0007669"/>
    <property type="project" value="UniProtKB-KW"/>
</dbReference>
<reference evidence="3" key="1">
    <citation type="submission" date="2022-01" db="EMBL/GenBank/DDBJ databases">
        <authorList>
            <person name="Jo J.-H."/>
            <person name="Im W.-T."/>
        </authorList>
    </citation>
    <scope>NUCLEOTIDE SEQUENCE</scope>
    <source>
        <strain evidence="3">NA20</strain>
    </source>
</reference>
<name>A0ABS9KUI8_9BACT</name>
<gene>
    <name evidence="3" type="ORF">LZZ85_16865</name>
</gene>
<sequence>MKRLFCSIVLLAITITLFSQPKPVSIEKKGSGAPVMLLPGFGCPGAVWNEYSSGLKNYQVHQVSYAGFNQLPAIDTPWYKSLRDALIDYIKKEDLKNLHLIGHSMGGNLATEIAASLPDRVSKLVIVDALPCMREIMTPGMSASQLTYDNPYNNQMLAMDQQAMAKYVKMMADNMTLEPARSATIQEWMMQADRKTFVYGYTELLKMDLRDELKKINIPVLILGASFPDRKTTEATFQAQYVNLPDKMISISNNSKHFIMFDDAGWMNNSISQYFAK</sequence>
<dbReference type="PANTHER" id="PTHR43194:SF2">
    <property type="entry name" value="PEROXISOMAL MEMBRANE PROTEIN LPX1"/>
    <property type="match status" value="1"/>
</dbReference>
<dbReference type="InterPro" id="IPR050228">
    <property type="entry name" value="Carboxylesterase_BioH"/>
</dbReference>
<comment type="caution">
    <text evidence="3">The sequence shown here is derived from an EMBL/GenBank/DDBJ whole genome shotgun (WGS) entry which is preliminary data.</text>
</comment>
<evidence type="ECO:0000313" key="3">
    <source>
        <dbReference type="EMBL" id="MCG2615971.1"/>
    </source>
</evidence>
<dbReference type="Gene3D" id="3.40.50.1820">
    <property type="entry name" value="alpha/beta hydrolase"/>
    <property type="match status" value="1"/>
</dbReference>
<feature type="domain" description="AB hydrolase-1" evidence="2">
    <location>
        <begin position="36"/>
        <end position="263"/>
    </location>
</feature>
<feature type="signal peptide" evidence="1">
    <location>
        <begin position="1"/>
        <end position="21"/>
    </location>
</feature>
<keyword evidence="3" id="KW-0378">Hydrolase</keyword>
<evidence type="ECO:0000256" key="1">
    <source>
        <dbReference type="SAM" id="SignalP"/>
    </source>
</evidence>
<accession>A0ABS9KUI8</accession>
<dbReference type="EMBL" id="JAKLTR010000011">
    <property type="protein sequence ID" value="MCG2615971.1"/>
    <property type="molecule type" value="Genomic_DNA"/>
</dbReference>
<keyword evidence="1" id="KW-0732">Signal</keyword>
<dbReference type="InterPro" id="IPR029058">
    <property type="entry name" value="AB_hydrolase_fold"/>
</dbReference>
<evidence type="ECO:0000259" key="2">
    <source>
        <dbReference type="Pfam" id="PF12697"/>
    </source>
</evidence>
<dbReference type="PANTHER" id="PTHR43194">
    <property type="entry name" value="HYDROLASE ALPHA/BETA FOLD FAMILY"/>
    <property type="match status" value="1"/>
</dbReference>
<protein>
    <submittedName>
        <fullName evidence="3">Alpha/beta hydrolase</fullName>
    </submittedName>
</protein>
<evidence type="ECO:0000313" key="4">
    <source>
        <dbReference type="Proteomes" id="UP001165367"/>
    </source>
</evidence>
<dbReference type="InterPro" id="IPR000073">
    <property type="entry name" value="AB_hydrolase_1"/>
</dbReference>
<feature type="chain" id="PRO_5046505455" evidence="1">
    <location>
        <begin position="22"/>
        <end position="277"/>
    </location>
</feature>
<dbReference type="Proteomes" id="UP001165367">
    <property type="component" value="Unassembled WGS sequence"/>
</dbReference>
<dbReference type="SUPFAM" id="SSF53474">
    <property type="entry name" value="alpha/beta-Hydrolases"/>
    <property type="match status" value="1"/>
</dbReference>
<proteinExistence type="predicted"/>
<dbReference type="RefSeq" id="WP_237874509.1">
    <property type="nucleotide sequence ID" value="NZ_JAKLTR010000011.1"/>
</dbReference>